<proteinExistence type="inferred from homology"/>
<comment type="subcellular location">
    <subcellularLocation>
        <location evidence="1">Endoplasmic reticulum membrane</location>
        <topology evidence="1">Multi-pass membrane protein</topology>
    </subcellularLocation>
</comment>
<organism evidence="14 15">
    <name type="scientific">Romanomermis culicivorax</name>
    <name type="common">Nematode worm</name>
    <dbReference type="NCBI Taxonomy" id="13658"/>
    <lineage>
        <taxon>Eukaryota</taxon>
        <taxon>Metazoa</taxon>
        <taxon>Ecdysozoa</taxon>
        <taxon>Nematoda</taxon>
        <taxon>Enoplea</taxon>
        <taxon>Dorylaimia</taxon>
        <taxon>Mermithida</taxon>
        <taxon>Mermithoidea</taxon>
        <taxon>Mermithidae</taxon>
        <taxon>Romanomermis</taxon>
    </lineage>
</organism>
<evidence type="ECO:0000256" key="10">
    <source>
        <dbReference type="ARBA" id="ARBA00023136"/>
    </source>
</evidence>
<keyword evidence="9" id="KW-0443">Lipid metabolism</keyword>
<keyword evidence="3" id="KW-0444">Lipid biosynthesis</keyword>
<dbReference type="PANTHER" id="PTHR15451">
    <property type="entry name" value="ERGOSTEROL BIOSYNTHETIC PROTEIN 28-RELATED"/>
    <property type="match status" value="1"/>
</dbReference>
<name>A0A915L094_ROMCU</name>
<dbReference type="AlphaFoldDB" id="A0A915L094"/>
<feature type="transmembrane region" description="Helical" evidence="13">
    <location>
        <begin position="53"/>
        <end position="71"/>
    </location>
</feature>
<dbReference type="PANTHER" id="PTHR15451:SF19">
    <property type="entry name" value="ERGOSTEROL BIOSYNTHETIC PROTEIN 28 HOMOLOG"/>
    <property type="match status" value="1"/>
</dbReference>
<evidence type="ECO:0000256" key="7">
    <source>
        <dbReference type="ARBA" id="ARBA00022989"/>
    </source>
</evidence>
<evidence type="ECO:0000256" key="3">
    <source>
        <dbReference type="ARBA" id="ARBA00022516"/>
    </source>
</evidence>
<keyword evidence="10 13" id="KW-0472">Membrane</keyword>
<feature type="transmembrane region" description="Helical" evidence="13">
    <location>
        <begin position="6"/>
        <end position="32"/>
    </location>
</feature>
<evidence type="ECO:0000256" key="4">
    <source>
        <dbReference type="ARBA" id="ARBA00022692"/>
    </source>
</evidence>
<keyword evidence="14" id="KW-1185">Reference proteome</keyword>
<keyword evidence="4 13" id="KW-0812">Transmembrane</keyword>
<evidence type="ECO:0000256" key="6">
    <source>
        <dbReference type="ARBA" id="ARBA00022955"/>
    </source>
</evidence>
<keyword evidence="12" id="KW-0753">Steroid metabolism</keyword>
<dbReference type="GO" id="GO:0030674">
    <property type="term" value="F:protein-macromolecule adaptor activity"/>
    <property type="evidence" value="ECO:0007669"/>
    <property type="project" value="TreeGrafter"/>
</dbReference>
<evidence type="ECO:0000256" key="9">
    <source>
        <dbReference type="ARBA" id="ARBA00023098"/>
    </source>
</evidence>
<reference evidence="15" key="1">
    <citation type="submission" date="2022-11" db="UniProtKB">
        <authorList>
            <consortium name="WormBaseParasite"/>
        </authorList>
    </citation>
    <scope>IDENTIFICATION</scope>
</reference>
<keyword evidence="7 13" id="KW-1133">Transmembrane helix</keyword>
<dbReference type="Proteomes" id="UP000887565">
    <property type="component" value="Unplaced"/>
</dbReference>
<comment type="similarity">
    <text evidence="2">Belongs to the ERG28 family.</text>
</comment>
<keyword evidence="6" id="KW-0752">Steroid biosynthesis</keyword>
<dbReference type="InterPro" id="IPR005352">
    <property type="entry name" value="Erg28"/>
</dbReference>
<evidence type="ECO:0000313" key="14">
    <source>
        <dbReference type="Proteomes" id="UP000887565"/>
    </source>
</evidence>
<dbReference type="GO" id="GO:0005789">
    <property type="term" value="C:endoplasmic reticulum membrane"/>
    <property type="evidence" value="ECO:0007669"/>
    <property type="project" value="UniProtKB-SubCell"/>
</dbReference>
<keyword evidence="8" id="KW-0756">Sterol biosynthesis</keyword>
<dbReference type="GO" id="GO:0016126">
    <property type="term" value="P:sterol biosynthetic process"/>
    <property type="evidence" value="ECO:0007669"/>
    <property type="project" value="UniProtKB-KW"/>
</dbReference>
<evidence type="ECO:0000256" key="11">
    <source>
        <dbReference type="ARBA" id="ARBA00023166"/>
    </source>
</evidence>
<dbReference type="WBParaSite" id="nRc.2.0.1.t43183-RA">
    <property type="protein sequence ID" value="nRc.2.0.1.t43183-RA"/>
    <property type="gene ID" value="nRc.2.0.1.g43183"/>
</dbReference>
<evidence type="ECO:0000256" key="5">
    <source>
        <dbReference type="ARBA" id="ARBA00022824"/>
    </source>
</evidence>
<accession>A0A915L094</accession>
<protein>
    <submittedName>
        <fullName evidence="15">Ergosterol biosynthetic protein 28</fullName>
    </submittedName>
</protein>
<sequence>MNINKFARSCVTISIMVSLGNFLQIFASEGFLRSKIYDKAHASDVSQLLRRHICIWQLFLAIIQLAYVVAYDNRALRCMVLLTNLTTVCHYLFEILLYKTATLNTGILVNMIISSLAVILLTLCFVAPDGKMDDKICTNKEEKLLAKAKRRMMLSRKTD</sequence>
<feature type="transmembrane region" description="Helical" evidence="13">
    <location>
        <begin position="107"/>
        <end position="126"/>
    </location>
</feature>
<keyword evidence="11" id="KW-1207">Sterol metabolism</keyword>
<evidence type="ECO:0000313" key="15">
    <source>
        <dbReference type="WBParaSite" id="nRc.2.0.1.t43183-RA"/>
    </source>
</evidence>
<evidence type="ECO:0000256" key="13">
    <source>
        <dbReference type="SAM" id="Phobius"/>
    </source>
</evidence>
<evidence type="ECO:0000256" key="8">
    <source>
        <dbReference type="ARBA" id="ARBA00023011"/>
    </source>
</evidence>
<evidence type="ECO:0000256" key="12">
    <source>
        <dbReference type="ARBA" id="ARBA00023221"/>
    </source>
</evidence>
<evidence type="ECO:0000256" key="1">
    <source>
        <dbReference type="ARBA" id="ARBA00004477"/>
    </source>
</evidence>
<evidence type="ECO:0000256" key="2">
    <source>
        <dbReference type="ARBA" id="ARBA00005377"/>
    </source>
</evidence>
<keyword evidence="5" id="KW-0256">Endoplasmic reticulum</keyword>
<dbReference type="Pfam" id="PF03694">
    <property type="entry name" value="Erg28"/>
    <property type="match status" value="1"/>
</dbReference>